<proteinExistence type="predicted"/>
<name>A0A5B0PST8_PUCGR</name>
<keyword evidence="3" id="KW-1185">Reference proteome</keyword>
<comment type="caution">
    <text evidence="2">The sequence shown here is derived from an EMBL/GenBank/DDBJ whole genome shotgun (WGS) entry which is preliminary data.</text>
</comment>
<evidence type="ECO:0000313" key="2">
    <source>
        <dbReference type="EMBL" id="KAA1103009.1"/>
    </source>
</evidence>
<feature type="region of interest" description="Disordered" evidence="1">
    <location>
        <begin position="22"/>
        <end position="54"/>
    </location>
</feature>
<reference evidence="2 3" key="1">
    <citation type="submission" date="2019-05" db="EMBL/GenBank/DDBJ databases">
        <title>Emergence of the Ug99 lineage of the wheat stem rust pathogen through somatic hybridization.</title>
        <authorList>
            <person name="Li F."/>
            <person name="Upadhyaya N.M."/>
            <person name="Sperschneider J."/>
            <person name="Matny O."/>
            <person name="Nguyen-Phuc H."/>
            <person name="Mago R."/>
            <person name="Raley C."/>
            <person name="Miller M.E."/>
            <person name="Silverstein K.A.T."/>
            <person name="Henningsen E."/>
            <person name="Hirsch C.D."/>
            <person name="Visser B."/>
            <person name="Pretorius Z.A."/>
            <person name="Steffenson B.J."/>
            <person name="Schwessinger B."/>
            <person name="Dodds P.N."/>
            <person name="Figueroa M."/>
        </authorList>
    </citation>
    <scope>NUCLEOTIDE SEQUENCE [LARGE SCALE GENOMIC DNA]</scope>
    <source>
        <strain evidence="2">21-0</strain>
    </source>
</reference>
<dbReference type="OrthoDB" id="2506264at2759"/>
<sequence length="54" mass="5936">MGIGKQPSGAIYKWTQQLLQHAQRANPEMADKSSVTKQDKSDTITTNPSSNKFA</sequence>
<gene>
    <name evidence="2" type="ORF">PGT21_003872</name>
</gene>
<organism evidence="2 3">
    <name type="scientific">Puccinia graminis f. sp. tritici</name>
    <dbReference type="NCBI Taxonomy" id="56615"/>
    <lineage>
        <taxon>Eukaryota</taxon>
        <taxon>Fungi</taxon>
        <taxon>Dikarya</taxon>
        <taxon>Basidiomycota</taxon>
        <taxon>Pucciniomycotina</taxon>
        <taxon>Pucciniomycetes</taxon>
        <taxon>Pucciniales</taxon>
        <taxon>Pucciniaceae</taxon>
        <taxon>Puccinia</taxon>
    </lineage>
</organism>
<feature type="compositionally biased region" description="Polar residues" evidence="1">
    <location>
        <begin position="43"/>
        <end position="54"/>
    </location>
</feature>
<dbReference type="AlphaFoldDB" id="A0A5B0PST8"/>
<dbReference type="Proteomes" id="UP000324748">
    <property type="component" value="Unassembled WGS sequence"/>
</dbReference>
<dbReference type="EMBL" id="VSWC01000042">
    <property type="protein sequence ID" value="KAA1103009.1"/>
    <property type="molecule type" value="Genomic_DNA"/>
</dbReference>
<evidence type="ECO:0000256" key="1">
    <source>
        <dbReference type="SAM" id="MobiDB-lite"/>
    </source>
</evidence>
<accession>A0A5B0PST8</accession>
<protein>
    <submittedName>
        <fullName evidence="2">Uncharacterized protein</fullName>
    </submittedName>
</protein>
<evidence type="ECO:0000313" key="3">
    <source>
        <dbReference type="Proteomes" id="UP000324748"/>
    </source>
</evidence>